<dbReference type="Proteomes" id="UP000245884">
    <property type="component" value="Unassembled WGS sequence"/>
</dbReference>
<dbReference type="InterPro" id="IPR020904">
    <property type="entry name" value="Sc_DH/Rdtase_CS"/>
</dbReference>
<dbReference type="GO" id="GO:0016616">
    <property type="term" value="F:oxidoreductase activity, acting on the CH-OH group of donors, NAD or NADP as acceptor"/>
    <property type="evidence" value="ECO:0007669"/>
    <property type="project" value="TreeGrafter"/>
</dbReference>
<keyword evidence="8" id="KW-1185">Reference proteome</keyword>
<dbReference type="PANTHER" id="PTHR24322">
    <property type="entry name" value="PKSB"/>
    <property type="match status" value="1"/>
</dbReference>
<keyword evidence="3" id="KW-0560">Oxidoreductase</keyword>
<dbReference type="Gene3D" id="3.40.50.720">
    <property type="entry name" value="NAD(P)-binding Rossmann-like Domain"/>
    <property type="match status" value="1"/>
</dbReference>
<dbReference type="PANTHER" id="PTHR24322:SF736">
    <property type="entry name" value="RETINOL DEHYDROGENASE 10"/>
    <property type="match status" value="1"/>
</dbReference>
<feature type="region of interest" description="Disordered" evidence="5">
    <location>
        <begin position="243"/>
        <end position="265"/>
    </location>
</feature>
<accession>A0A316UPF7</accession>
<evidence type="ECO:0000256" key="1">
    <source>
        <dbReference type="ARBA" id="ARBA00006484"/>
    </source>
</evidence>
<dbReference type="RefSeq" id="XP_025361466.1">
    <property type="nucleotide sequence ID" value="XM_025508339.1"/>
</dbReference>
<evidence type="ECO:0000313" key="7">
    <source>
        <dbReference type="EMBL" id="PWN26854.1"/>
    </source>
</evidence>
<dbReference type="Pfam" id="PF00106">
    <property type="entry name" value="adh_short"/>
    <property type="match status" value="1"/>
</dbReference>
<keyword evidence="6" id="KW-1133">Transmembrane helix</keyword>
<proteinExistence type="inferred from homology"/>
<dbReference type="AlphaFoldDB" id="A0A316UPF7"/>
<sequence>MAIAIAVGGTYWPSIAVAPNALSFVLLLAILYLLHSLITTRIRSGSWLPRRLSAHEWAQQLVVVTGAAGGVGAELILLLVRKGARVAALDIKPLSAEVHDRLAAEGLSASVLQVQCDVSSLEAVRQAADAVHAHWRDHQVTMLVNNAGVATPPQQARYLGEAAATQQEEDNSALLVERTIRVNLLSHLWTLRTFLPEILEGDRGHIVTVSSLMAHIGVPGLGDYVASKWGLVGLHETLCREIATRSSSSPSPGTRSSPNRQHATRTQTTLVLPAHISTPLFPHWSYPPFLAPLFPTVSAEHAAGRIVEAMGSGRSSYVYMPRTTWLVGFMGALPEWMREGAQWASGADVSVANMAAKAAKAA</sequence>
<evidence type="ECO:0000256" key="5">
    <source>
        <dbReference type="SAM" id="MobiDB-lite"/>
    </source>
</evidence>
<dbReference type="OrthoDB" id="10253736at2759"/>
<dbReference type="GeneID" id="37030162"/>
<evidence type="ECO:0000256" key="6">
    <source>
        <dbReference type="SAM" id="Phobius"/>
    </source>
</evidence>
<dbReference type="SUPFAM" id="SSF51735">
    <property type="entry name" value="NAD(P)-binding Rossmann-fold domains"/>
    <property type="match status" value="1"/>
</dbReference>
<dbReference type="PRINTS" id="PR00081">
    <property type="entry name" value="GDHRDH"/>
</dbReference>
<feature type="compositionally biased region" description="Low complexity" evidence="5">
    <location>
        <begin position="244"/>
        <end position="258"/>
    </location>
</feature>
<reference evidence="7 8" key="1">
    <citation type="journal article" date="2018" name="Mol. Biol. Evol.">
        <title>Broad Genomic Sampling Reveals a Smut Pathogenic Ancestry of the Fungal Clade Ustilaginomycotina.</title>
        <authorList>
            <person name="Kijpornyongpan T."/>
            <person name="Mondo S.J."/>
            <person name="Barry K."/>
            <person name="Sandor L."/>
            <person name="Lee J."/>
            <person name="Lipzen A."/>
            <person name="Pangilinan J."/>
            <person name="LaButti K."/>
            <person name="Hainaut M."/>
            <person name="Henrissat B."/>
            <person name="Grigoriev I.V."/>
            <person name="Spatafora J.W."/>
            <person name="Aime M.C."/>
        </authorList>
    </citation>
    <scope>NUCLEOTIDE SEQUENCE [LARGE SCALE GENOMIC DNA]</scope>
    <source>
        <strain evidence="7 8">MCA 5214</strain>
    </source>
</reference>
<evidence type="ECO:0000313" key="8">
    <source>
        <dbReference type="Proteomes" id="UP000245884"/>
    </source>
</evidence>
<dbReference type="PRINTS" id="PR00080">
    <property type="entry name" value="SDRFAMILY"/>
</dbReference>
<dbReference type="InterPro" id="IPR002347">
    <property type="entry name" value="SDR_fam"/>
</dbReference>
<feature type="transmembrane region" description="Helical" evidence="6">
    <location>
        <begin position="61"/>
        <end position="80"/>
    </location>
</feature>
<organism evidence="7 8">
    <name type="scientific">Jaminaea rosea</name>
    <dbReference type="NCBI Taxonomy" id="1569628"/>
    <lineage>
        <taxon>Eukaryota</taxon>
        <taxon>Fungi</taxon>
        <taxon>Dikarya</taxon>
        <taxon>Basidiomycota</taxon>
        <taxon>Ustilaginomycotina</taxon>
        <taxon>Exobasidiomycetes</taxon>
        <taxon>Microstromatales</taxon>
        <taxon>Microstromatales incertae sedis</taxon>
        <taxon>Jaminaea</taxon>
    </lineage>
</organism>
<dbReference type="InterPro" id="IPR036291">
    <property type="entry name" value="NAD(P)-bd_dom_sf"/>
</dbReference>
<protein>
    <submittedName>
        <fullName evidence="7">NAD(P)-binding protein</fullName>
    </submittedName>
</protein>
<gene>
    <name evidence="7" type="ORF">BDZ90DRAFT_261109</name>
</gene>
<keyword evidence="2" id="KW-0521">NADP</keyword>
<evidence type="ECO:0000256" key="2">
    <source>
        <dbReference type="ARBA" id="ARBA00022857"/>
    </source>
</evidence>
<keyword evidence="6" id="KW-0812">Transmembrane</keyword>
<comment type="similarity">
    <text evidence="1 4">Belongs to the short-chain dehydrogenases/reductases (SDR) family.</text>
</comment>
<feature type="transmembrane region" description="Helical" evidence="6">
    <location>
        <begin position="21"/>
        <end position="40"/>
    </location>
</feature>
<dbReference type="PROSITE" id="PS00061">
    <property type="entry name" value="ADH_SHORT"/>
    <property type="match status" value="1"/>
</dbReference>
<keyword evidence="6" id="KW-0472">Membrane</keyword>
<evidence type="ECO:0000256" key="4">
    <source>
        <dbReference type="RuleBase" id="RU000363"/>
    </source>
</evidence>
<dbReference type="STRING" id="1569628.A0A316UPF7"/>
<dbReference type="EMBL" id="KZ819670">
    <property type="protein sequence ID" value="PWN26854.1"/>
    <property type="molecule type" value="Genomic_DNA"/>
</dbReference>
<name>A0A316UPF7_9BASI</name>
<evidence type="ECO:0000256" key="3">
    <source>
        <dbReference type="ARBA" id="ARBA00023002"/>
    </source>
</evidence>